<proteinExistence type="predicted"/>
<organism evidence="2 3">
    <name type="scientific">Marivirga aurantiaca</name>
    <dbReference type="NCBI Taxonomy" id="2802615"/>
    <lineage>
        <taxon>Bacteria</taxon>
        <taxon>Pseudomonadati</taxon>
        <taxon>Bacteroidota</taxon>
        <taxon>Cytophagia</taxon>
        <taxon>Cytophagales</taxon>
        <taxon>Marivirgaceae</taxon>
        <taxon>Marivirga</taxon>
    </lineage>
</organism>
<evidence type="ECO:0008006" key="4">
    <source>
        <dbReference type="Google" id="ProtNLM"/>
    </source>
</evidence>
<dbReference type="AlphaFoldDB" id="A0A934WY51"/>
<feature type="chain" id="PRO_5038085915" description="DUF5723 domain-containing protein" evidence="1">
    <location>
        <begin position="28"/>
        <end position="348"/>
    </location>
</feature>
<dbReference type="NCBIfam" id="NF047436">
    <property type="entry name" value="LA_2272_repeat"/>
    <property type="match status" value="1"/>
</dbReference>
<name>A0A934WY51_9BACT</name>
<dbReference type="EMBL" id="JAEQBW010000003">
    <property type="protein sequence ID" value="MBK6265323.1"/>
    <property type="molecule type" value="Genomic_DNA"/>
</dbReference>
<comment type="caution">
    <text evidence="2">The sequence shown here is derived from an EMBL/GenBank/DDBJ whole genome shotgun (WGS) entry which is preliminary data.</text>
</comment>
<evidence type="ECO:0000313" key="3">
    <source>
        <dbReference type="Proteomes" id="UP000611723"/>
    </source>
</evidence>
<accession>A0A934WY51</accession>
<sequence length="348" mass="38495">MSINMYFPKYPLCFFIFFICLSNQVQALQLQEPQVLRDSNRIHYTVVHNIVPPNFGFPLIGLVNTANGDQRHVQAGVVNTNTGHFSGLQFGAANIALKSFRGLQAGFLNYAGSQSNGLRFAFVNTTLMNSNGGQFGALNTTGGNHQGIQLGMLNSVGKKMTGIQFGLFNKASSAENALQIGLINWADTSSNSLSVALIPIVRKGGYTAIDIGISEFYPLQSSFKLGMRRFYSSFSMYYDPRVESSLAYAFGMGFGKKFRGWELHPEIQTIRNFSGEAVTINQFMLNFLVDLPSNFQLMLTPSLGLQQLGGESIKSPWLSIYSFEKDDYMGDVGFRAGIRYKLNIFGSR</sequence>
<gene>
    <name evidence="2" type="ORF">JKA74_09745</name>
</gene>
<protein>
    <recommendedName>
        <fullName evidence="4">DUF5723 domain-containing protein</fullName>
    </recommendedName>
</protein>
<evidence type="ECO:0000256" key="1">
    <source>
        <dbReference type="SAM" id="SignalP"/>
    </source>
</evidence>
<keyword evidence="3" id="KW-1185">Reference proteome</keyword>
<dbReference type="Proteomes" id="UP000611723">
    <property type="component" value="Unassembled WGS sequence"/>
</dbReference>
<evidence type="ECO:0000313" key="2">
    <source>
        <dbReference type="EMBL" id="MBK6265323.1"/>
    </source>
</evidence>
<feature type="signal peptide" evidence="1">
    <location>
        <begin position="1"/>
        <end position="27"/>
    </location>
</feature>
<dbReference type="InterPro" id="IPR058093">
    <property type="entry name" value="LA_2272-like"/>
</dbReference>
<reference evidence="2" key="1">
    <citation type="submission" date="2021-01" db="EMBL/GenBank/DDBJ databases">
        <title>Marivirga aurantiaca sp. nov., isolated from intertidal surface sediments.</title>
        <authorList>
            <person name="Zhang M."/>
        </authorList>
    </citation>
    <scope>NUCLEOTIDE SEQUENCE</scope>
    <source>
        <strain evidence="2">S37H4</strain>
    </source>
</reference>
<keyword evidence="1" id="KW-0732">Signal</keyword>
<dbReference type="RefSeq" id="WP_201430991.1">
    <property type="nucleotide sequence ID" value="NZ_JAEQBW010000003.1"/>
</dbReference>